<feature type="domain" description="WYL" evidence="1">
    <location>
        <begin position="14"/>
        <end position="80"/>
    </location>
</feature>
<sequence>MKATARQTSLKTTTDLVRAMDNRRPVTITYTKQDGTETVRTVETFEIRTTKQGAVILRAMDRQSGEARTFTVSSIRAYTVHSGTYQVELPDTETPARPAPRTVAALVAFEIARDERPATTAAHFAPAA</sequence>
<evidence type="ECO:0000313" key="3">
    <source>
        <dbReference type="Proteomes" id="UP000749040"/>
    </source>
</evidence>
<dbReference type="PROSITE" id="PS52050">
    <property type="entry name" value="WYL"/>
    <property type="match status" value="1"/>
</dbReference>
<gene>
    <name evidence="2" type="ORF">ITX44_36895</name>
</gene>
<accession>A0ABS2U3X7</accession>
<proteinExistence type="predicted"/>
<name>A0ABS2U3X7_9ACTN</name>
<dbReference type="Proteomes" id="UP000749040">
    <property type="component" value="Unassembled WGS sequence"/>
</dbReference>
<dbReference type="InterPro" id="IPR026881">
    <property type="entry name" value="WYL_dom"/>
</dbReference>
<protein>
    <submittedName>
        <fullName evidence="2">WYL domain-containing protein</fullName>
    </submittedName>
</protein>
<dbReference type="Pfam" id="PF13280">
    <property type="entry name" value="WYL"/>
    <property type="match status" value="1"/>
</dbReference>
<keyword evidence="3" id="KW-1185">Reference proteome</keyword>
<dbReference type="RefSeq" id="WP_205363683.1">
    <property type="nucleotide sequence ID" value="NZ_JADKYB010000030.1"/>
</dbReference>
<organism evidence="2 3">
    <name type="scientific">Actinacidiphila acididurans</name>
    <dbReference type="NCBI Taxonomy" id="2784346"/>
    <lineage>
        <taxon>Bacteria</taxon>
        <taxon>Bacillati</taxon>
        <taxon>Actinomycetota</taxon>
        <taxon>Actinomycetes</taxon>
        <taxon>Kitasatosporales</taxon>
        <taxon>Streptomycetaceae</taxon>
        <taxon>Actinacidiphila</taxon>
    </lineage>
</organism>
<evidence type="ECO:0000313" key="2">
    <source>
        <dbReference type="EMBL" id="MBM9510042.1"/>
    </source>
</evidence>
<evidence type="ECO:0000259" key="1">
    <source>
        <dbReference type="Pfam" id="PF13280"/>
    </source>
</evidence>
<reference evidence="2 3" key="1">
    <citation type="submission" date="2021-01" db="EMBL/GenBank/DDBJ databases">
        <title>Streptomyces acididurans sp. nov., isolated from a peat swamp forest soil.</title>
        <authorList>
            <person name="Chantavorakit T."/>
            <person name="Duangmal K."/>
        </authorList>
    </citation>
    <scope>NUCLEOTIDE SEQUENCE [LARGE SCALE GENOMIC DNA]</scope>
    <source>
        <strain evidence="2 3">KK5PA1</strain>
    </source>
</reference>
<comment type="caution">
    <text evidence="2">The sequence shown here is derived from an EMBL/GenBank/DDBJ whole genome shotgun (WGS) entry which is preliminary data.</text>
</comment>
<dbReference type="EMBL" id="JADKYB010000030">
    <property type="protein sequence ID" value="MBM9510042.1"/>
    <property type="molecule type" value="Genomic_DNA"/>
</dbReference>